<keyword evidence="4 6" id="KW-0418">Kinase</keyword>
<comment type="catalytic activity">
    <reaction evidence="6">
        <text>acetate + ATP = acetyl phosphate + ADP</text>
        <dbReference type="Rhea" id="RHEA:11352"/>
        <dbReference type="ChEBI" id="CHEBI:22191"/>
        <dbReference type="ChEBI" id="CHEBI:30089"/>
        <dbReference type="ChEBI" id="CHEBI:30616"/>
        <dbReference type="ChEBI" id="CHEBI:456216"/>
        <dbReference type="EC" id="2.7.2.1"/>
    </reaction>
</comment>
<dbReference type="InterPro" id="IPR004372">
    <property type="entry name" value="Ac/propionate_kinase"/>
</dbReference>
<dbReference type="GO" id="GO:0006083">
    <property type="term" value="P:acetate metabolic process"/>
    <property type="evidence" value="ECO:0007669"/>
    <property type="project" value="TreeGrafter"/>
</dbReference>
<feature type="active site" description="Proton donor/acceptor" evidence="6">
    <location>
        <position position="147"/>
    </location>
</feature>
<dbReference type="Gene3D" id="3.30.420.40">
    <property type="match status" value="2"/>
</dbReference>
<comment type="cofactor">
    <cofactor evidence="6">
        <name>Mg(2+)</name>
        <dbReference type="ChEBI" id="CHEBI:18420"/>
    </cofactor>
    <cofactor evidence="6">
        <name>Mn(2+)</name>
        <dbReference type="ChEBI" id="CHEBI:29035"/>
    </cofactor>
    <text evidence="6">Mg(2+). Can also accept Mn(2+).</text>
</comment>
<feature type="binding site" evidence="6">
    <location>
        <position position="17"/>
    </location>
    <ligand>
        <name>ATP</name>
        <dbReference type="ChEBI" id="CHEBI:30616"/>
    </ligand>
</feature>
<dbReference type="PROSITE" id="PS01076">
    <property type="entry name" value="ACETATE_KINASE_2"/>
    <property type="match status" value="1"/>
</dbReference>
<comment type="function">
    <text evidence="6">Catalyzes the formation of acetyl phosphate from acetate and ATP. Can also catalyze the reverse reaction.</text>
</comment>
<dbReference type="Proteomes" id="UP000628079">
    <property type="component" value="Unassembled WGS sequence"/>
</dbReference>
<keyword evidence="6" id="KW-0460">Magnesium</keyword>
<dbReference type="GO" id="GO:0000287">
    <property type="term" value="F:magnesium ion binding"/>
    <property type="evidence" value="ECO:0007669"/>
    <property type="project" value="UniProtKB-UniRule"/>
</dbReference>
<dbReference type="AlphaFoldDB" id="A0A8H9FSE2"/>
<keyword evidence="6" id="KW-0479">Metal-binding</keyword>
<dbReference type="GO" id="GO:0005524">
    <property type="term" value="F:ATP binding"/>
    <property type="evidence" value="ECO:0007669"/>
    <property type="project" value="UniProtKB-KW"/>
</dbReference>
<evidence type="ECO:0000313" key="8">
    <source>
        <dbReference type="EMBL" id="GGB66406.1"/>
    </source>
</evidence>
<dbReference type="InterPro" id="IPR023865">
    <property type="entry name" value="Aliphatic_acid_kinase_CS"/>
</dbReference>
<dbReference type="GO" id="GO:0008776">
    <property type="term" value="F:acetate kinase activity"/>
    <property type="evidence" value="ECO:0007669"/>
    <property type="project" value="UniProtKB-UniRule"/>
</dbReference>
<dbReference type="UniPathway" id="UPA00340">
    <property type="reaction ID" value="UER00458"/>
</dbReference>
<dbReference type="CDD" id="cd24010">
    <property type="entry name" value="ASKHA_NBD_AcK_PK"/>
    <property type="match status" value="1"/>
</dbReference>
<feature type="binding site" evidence="6">
    <location>
        <begin position="207"/>
        <end position="211"/>
    </location>
    <ligand>
        <name>ATP</name>
        <dbReference type="ChEBI" id="CHEBI:30616"/>
    </ligand>
</feature>
<comment type="subcellular location">
    <subcellularLocation>
        <location evidence="6">Cytoplasm</location>
    </subcellularLocation>
</comment>
<accession>A0A8H9FSE2</accession>
<comment type="pathway">
    <text evidence="6">Metabolic intermediate biosynthesis; acetyl-CoA biosynthesis; acetyl-CoA from acetate: step 1/2.</text>
</comment>
<comment type="similarity">
    <text evidence="1 6 7">Belongs to the acetokinase family.</text>
</comment>
<feature type="binding site" evidence="6">
    <location>
        <position position="382"/>
    </location>
    <ligand>
        <name>Mg(2+)</name>
        <dbReference type="ChEBI" id="CHEBI:18420"/>
    </ligand>
</feature>
<evidence type="ECO:0000256" key="2">
    <source>
        <dbReference type="ARBA" id="ARBA00022679"/>
    </source>
</evidence>
<evidence type="ECO:0000256" key="4">
    <source>
        <dbReference type="ARBA" id="ARBA00022777"/>
    </source>
</evidence>
<keyword evidence="5 6" id="KW-0067">ATP-binding</keyword>
<comment type="caution">
    <text evidence="8">The sequence shown here is derived from an EMBL/GenBank/DDBJ whole genome shotgun (WGS) entry which is preliminary data.</text>
</comment>
<gene>
    <name evidence="6 8" type="primary">ackA</name>
    <name evidence="8" type="ORF">GCM10011314_01960</name>
</gene>
<dbReference type="PIRSF" id="PIRSF000722">
    <property type="entry name" value="Acetate_prop_kin"/>
    <property type="match status" value="1"/>
</dbReference>
<protein>
    <recommendedName>
        <fullName evidence="6">Acetate kinase</fullName>
        <ecNumber evidence="6">2.7.2.1</ecNumber>
    </recommendedName>
    <alternativeName>
        <fullName evidence="6">Acetokinase</fullName>
    </alternativeName>
</protein>
<evidence type="ECO:0000256" key="6">
    <source>
        <dbReference type="HAMAP-Rule" id="MF_00020"/>
    </source>
</evidence>
<dbReference type="PANTHER" id="PTHR21060:SF15">
    <property type="entry name" value="ACETATE KINASE-RELATED"/>
    <property type="match status" value="1"/>
</dbReference>
<evidence type="ECO:0000256" key="5">
    <source>
        <dbReference type="ARBA" id="ARBA00022840"/>
    </source>
</evidence>
<organism evidence="8 9">
    <name type="scientific">Knoellia flava</name>
    <dbReference type="NCBI Taxonomy" id="913969"/>
    <lineage>
        <taxon>Bacteria</taxon>
        <taxon>Bacillati</taxon>
        <taxon>Actinomycetota</taxon>
        <taxon>Actinomycetes</taxon>
        <taxon>Micrococcales</taxon>
        <taxon>Intrasporangiaceae</taxon>
        <taxon>Knoellia</taxon>
    </lineage>
</organism>
<reference evidence="8" key="2">
    <citation type="submission" date="2020-09" db="EMBL/GenBank/DDBJ databases">
        <authorList>
            <person name="Sun Q."/>
            <person name="Zhou Y."/>
        </authorList>
    </citation>
    <scope>NUCLEOTIDE SEQUENCE</scope>
    <source>
        <strain evidence="8">CGMCC 1.10749</strain>
    </source>
</reference>
<feature type="site" description="Transition state stabilizer" evidence="6">
    <location>
        <position position="240"/>
    </location>
</feature>
<proteinExistence type="inferred from homology"/>
<evidence type="ECO:0000256" key="3">
    <source>
        <dbReference type="ARBA" id="ARBA00022741"/>
    </source>
</evidence>
<dbReference type="PRINTS" id="PR00471">
    <property type="entry name" value="ACETATEKNASE"/>
</dbReference>
<dbReference type="HAMAP" id="MF_00020">
    <property type="entry name" value="Acetate_kinase"/>
    <property type="match status" value="1"/>
</dbReference>
<dbReference type="SUPFAM" id="SSF53067">
    <property type="entry name" value="Actin-like ATPase domain"/>
    <property type="match status" value="2"/>
</dbReference>
<dbReference type="GO" id="GO:0006085">
    <property type="term" value="P:acetyl-CoA biosynthetic process"/>
    <property type="evidence" value="ECO:0007669"/>
    <property type="project" value="UniProtKB-UniRule"/>
</dbReference>
<evidence type="ECO:0000256" key="7">
    <source>
        <dbReference type="RuleBase" id="RU003835"/>
    </source>
</evidence>
<keyword evidence="3 6" id="KW-0547">Nucleotide-binding</keyword>
<dbReference type="RefSeq" id="WP_035948878.1">
    <property type="nucleotide sequence ID" value="NZ_BMEA01000001.1"/>
</dbReference>
<dbReference type="PROSITE" id="PS01075">
    <property type="entry name" value="ACETATE_KINASE_1"/>
    <property type="match status" value="1"/>
</dbReference>
<feature type="binding site" evidence="6">
    <location>
        <begin position="281"/>
        <end position="283"/>
    </location>
    <ligand>
        <name>ATP</name>
        <dbReference type="ChEBI" id="CHEBI:30616"/>
    </ligand>
</feature>
<feature type="binding site" evidence="6">
    <location>
        <position position="10"/>
    </location>
    <ligand>
        <name>Mg(2+)</name>
        <dbReference type="ChEBI" id="CHEBI:18420"/>
    </ligand>
</feature>
<dbReference type="EMBL" id="BMEA01000001">
    <property type="protein sequence ID" value="GGB66406.1"/>
    <property type="molecule type" value="Genomic_DNA"/>
</dbReference>
<name>A0A8H9FSE2_9MICO</name>
<reference evidence="8" key="1">
    <citation type="journal article" date="2014" name="Int. J. Syst. Evol. Microbiol.">
        <title>Complete genome sequence of Corynebacterium casei LMG S-19264T (=DSM 44701T), isolated from a smear-ripened cheese.</title>
        <authorList>
            <consortium name="US DOE Joint Genome Institute (JGI-PGF)"/>
            <person name="Walter F."/>
            <person name="Albersmeier A."/>
            <person name="Kalinowski J."/>
            <person name="Ruckert C."/>
        </authorList>
    </citation>
    <scope>NUCLEOTIDE SEQUENCE</scope>
    <source>
        <strain evidence="8">CGMCC 1.10749</strain>
    </source>
</reference>
<dbReference type="PANTHER" id="PTHR21060">
    <property type="entry name" value="ACETATE KINASE"/>
    <property type="match status" value="1"/>
</dbReference>
<feature type="binding site" evidence="6">
    <location>
        <begin position="329"/>
        <end position="333"/>
    </location>
    <ligand>
        <name>ATP</name>
        <dbReference type="ChEBI" id="CHEBI:30616"/>
    </ligand>
</feature>
<keyword evidence="6" id="KW-0963">Cytoplasm</keyword>
<evidence type="ECO:0000313" key="9">
    <source>
        <dbReference type="Proteomes" id="UP000628079"/>
    </source>
</evidence>
<evidence type="ECO:0000256" key="1">
    <source>
        <dbReference type="ARBA" id="ARBA00008748"/>
    </source>
</evidence>
<dbReference type="InterPro" id="IPR043129">
    <property type="entry name" value="ATPase_NBD"/>
</dbReference>
<comment type="subunit">
    <text evidence="6">Homodimer.</text>
</comment>
<feature type="site" description="Transition state stabilizer" evidence="6">
    <location>
        <position position="179"/>
    </location>
</feature>
<sequence>MSPRPVLVVNAGSSSLKYSVLDAESGETAAEGIVERIGGTGRLKHTRDGETTEQEVTCKDHAEALDAVRQALREHGPDLATLDLVAVGHRVVHGGPDFTEPVLVDDDVLDAVEALVPLAPLHNPANLEGIRSAREAFPDVPQVAVFDTAFHQSLPPAAHTYAVPREWRERHRVRRYGFHGTSHRYVSRRTAQLVGRRPEECNVVVLHLGNGASACAVREGHSVDTSMGLSPLEGLVMGTRSGDVDPALGAYLERVAGLDGTAYDTALNKESGLLGLAGVSDLREVESRREAGDEDAALAVDVMVHRLRKYVGAYAVLLGRVDAIAFTGGIGENSSLVRAEVVGGLGILGVELDADANAAGEPERLVTAPASRIPVWVVPTDEELEIARACLAVLDAQGSR</sequence>
<dbReference type="NCBIfam" id="TIGR00016">
    <property type="entry name" value="ackA"/>
    <property type="match status" value="1"/>
</dbReference>
<keyword evidence="2 6" id="KW-0808">Transferase</keyword>
<dbReference type="GO" id="GO:0005737">
    <property type="term" value="C:cytoplasm"/>
    <property type="evidence" value="ECO:0007669"/>
    <property type="project" value="UniProtKB-SubCell"/>
</dbReference>
<feature type="binding site" evidence="6">
    <location>
        <position position="90"/>
    </location>
    <ligand>
        <name>substrate</name>
    </ligand>
</feature>
<dbReference type="Pfam" id="PF00871">
    <property type="entry name" value="Acetate_kinase"/>
    <property type="match status" value="1"/>
</dbReference>
<dbReference type="EC" id="2.7.2.1" evidence="6"/>
<dbReference type="InterPro" id="IPR000890">
    <property type="entry name" value="Aliphatic_acid_kin_short-chain"/>
</dbReference>